<dbReference type="Gene3D" id="1.20.58.60">
    <property type="match status" value="3"/>
</dbReference>
<dbReference type="SMART" id="SM00150">
    <property type="entry name" value="SPEC"/>
    <property type="match status" value="4"/>
</dbReference>
<keyword evidence="3" id="KW-1185">Reference proteome</keyword>
<dbReference type="InterPro" id="IPR043197">
    <property type="entry name" value="Plakin"/>
</dbReference>
<dbReference type="Pfam" id="PF00435">
    <property type="entry name" value="Spectrin"/>
    <property type="match status" value="2"/>
</dbReference>
<comment type="caution">
    <text evidence="2">The sequence shown here is derived from an EMBL/GenBank/DDBJ whole genome shotgun (WGS) entry which is preliminary data.</text>
</comment>
<evidence type="ECO:0008006" key="4">
    <source>
        <dbReference type="Google" id="ProtNLM"/>
    </source>
</evidence>
<dbReference type="InterPro" id="IPR002017">
    <property type="entry name" value="Spectrin_repeat"/>
</dbReference>
<protein>
    <recommendedName>
        <fullName evidence="4">Microtubule-actin crosslinking factor 1</fullName>
    </recommendedName>
</protein>
<dbReference type="PANTHER" id="PTHR23169">
    <property type="entry name" value="ENVOPLAKIN"/>
    <property type="match status" value="1"/>
</dbReference>
<dbReference type="SUPFAM" id="SSF46966">
    <property type="entry name" value="Spectrin repeat"/>
    <property type="match status" value="4"/>
</dbReference>
<dbReference type="CDD" id="cd00176">
    <property type="entry name" value="SPEC"/>
    <property type="match status" value="1"/>
</dbReference>
<feature type="coiled-coil region" evidence="1">
    <location>
        <begin position="441"/>
        <end position="475"/>
    </location>
</feature>
<keyword evidence="1" id="KW-0175">Coiled coil</keyword>
<evidence type="ECO:0000256" key="1">
    <source>
        <dbReference type="SAM" id="Coils"/>
    </source>
</evidence>
<gene>
    <name evidence="2" type="ORF">RIMI_LOCUS19465747</name>
</gene>
<name>A0ABN9MDC9_9NEOB</name>
<proteinExistence type="predicted"/>
<sequence>MLAKQQNFILTIQSAQDFLDKHGSTLSPEERERLQNQLARLKEEYATSLSQSQLQLKHSQSLRDDLQNFIHDYGEFESWLHQSEKELDNMQNGEADFPALHALLQSQGDFSEDVISHKGDLRYITIAGQKVIDAEKAAAEQCNEDLEVQVAGALVKNKLDDASKRYSALHSKCSKLGTHLNSLLSRYQQFQEGSDAAVSWLQNAELAVEKLLSEPVASDPVALQSQLEKAKSVQGDIAEHQVQVEKVHKAVRGLQEIQGDPSPDCKKIQAKTDSIESRFQNLSIKMSTHSDLLQKSVAQSQSVQEGLDHLLHWLEGIEKTQERQKQSSMSSLSIQDALAQNMKLRQDIGSRRGSLDATGDMVVKFMETADKAAAATLQNKLSEVTAARFEKVCQQQILQETALKEVIPKVERYEQISESLQEFKDTKSQFLASGNQPDRDIAQFSEQIQDLNIEIKQQEEQLDTLEHLVKDLSTCPLLVDTSEHLQKVHTLKKAFQDLQKSARERQRDATSCQEELEEFKRLVGSMRKWLKDSEDSVPSCEGSHGSLELQILLQQVQDLLKEWKIKGPQVEGITQKGSELESRIMEITASESQLQRDTVFRAVGPRQCEA</sequence>
<reference evidence="2" key="1">
    <citation type="submission" date="2023-07" db="EMBL/GenBank/DDBJ databases">
        <authorList>
            <person name="Stuckert A."/>
        </authorList>
    </citation>
    <scope>NUCLEOTIDE SEQUENCE</scope>
</reference>
<evidence type="ECO:0000313" key="2">
    <source>
        <dbReference type="EMBL" id="CAJ0964668.1"/>
    </source>
</evidence>
<dbReference type="InterPro" id="IPR018159">
    <property type="entry name" value="Spectrin/alpha-actinin"/>
</dbReference>
<dbReference type="PANTHER" id="PTHR23169:SF25">
    <property type="entry name" value="MICROTUBULE-ACTIN CROSS-LINKING FACTOR 1, ISOFORMS 1_2_3_4_5"/>
    <property type="match status" value="1"/>
</dbReference>
<organism evidence="2 3">
    <name type="scientific">Ranitomeya imitator</name>
    <name type="common">mimic poison frog</name>
    <dbReference type="NCBI Taxonomy" id="111125"/>
    <lineage>
        <taxon>Eukaryota</taxon>
        <taxon>Metazoa</taxon>
        <taxon>Chordata</taxon>
        <taxon>Craniata</taxon>
        <taxon>Vertebrata</taxon>
        <taxon>Euteleostomi</taxon>
        <taxon>Amphibia</taxon>
        <taxon>Batrachia</taxon>
        <taxon>Anura</taxon>
        <taxon>Neobatrachia</taxon>
        <taxon>Hyloidea</taxon>
        <taxon>Dendrobatidae</taxon>
        <taxon>Dendrobatinae</taxon>
        <taxon>Ranitomeya</taxon>
    </lineage>
</organism>
<evidence type="ECO:0000313" key="3">
    <source>
        <dbReference type="Proteomes" id="UP001176940"/>
    </source>
</evidence>
<dbReference type="EMBL" id="CAUEEQ010062217">
    <property type="protein sequence ID" value="CAJ0964668.1"/>
    <property type="molecule type" value="Genomic_DNA"/>
</dbReference>
<dbReference type="Proteomes" id="UP001176940">
    <property type="component" value="Unassembled WGS sequence"/>
</dbReference>
<accession>A0ABN9MDC9</accession>